<evidence type="ECO:0000313" key="4">
    <source>
        <dbReference type="Proteomes" id="UP001152888"/>
    </source>
</evidence>
<dbReference type="AlphaFoldDB" id="A0A9P0PPP0"/>
<dbReference type="Proteomes" id="UP001152888">
    <property type="component" value="Unassembled WGS sequence"/>
</dbReference>
<proteinExistence type="predicted"/>
<dbReference type="EMBL" id="CAKOFQ010007188">
    <property type="protein sequence ID" value="CAH1993940.1"/>
    <property type="molecule type" value="Genomic_DNA"/>
</dbReference>
<keyword evidence="2" id="KW-0732">Signal</keyword>
<feature type="signal peptide" evidence="2">
    <location>
        <begin position="1"/>
        <end position="22"/>
    </location>
</feature>
<accession>A0A9P0PPP0</accession>
<feature type="compositionally biased region" description="Basic and acidic residues" evidence="1">
    <location>
        <begin position="190"/>
        <end position="221"/>
    </location>
</feature>
<feature type="region of interest" description="Disordered" evidence="1">
    <location>
        <begin position="30"/>
        <end position="254"/>
    </location>
</feature>
<protein>
    <submittedName>
        <fullName evidence="3">Uncharacterized protein</fullName>
    </submittedName>
</protein>
<dbReference type="OrthoDB" id="6771072at2759"/>
<comment type="caution">
    <text evidence="3">The sequence shown here is derived from an EMBL/GenBank/DDBJ whole genome shotgun (WGS) entry which is preliminary data.</text>
</comment>
<feature type="compositionally biased region" description="Basic and acidic residues" evidence="1">
    <location>
        <begin position="79"/>
        <end position="105"/>
    </location>
</feature>
<gene>
    <name evidence="3" type="ORF">ACAOBT_LOCUS21828</name>
</gene>
<sequence length="254" mass="29408">MQLGIVSFSGFILLTICTLAESYYWDWDDSDTSPSKKSYENSDHSEHHHSKGGKEGGGHEKHSSHYDKEKGKTKSGNVKVHDEEEAKKGSDLEWIHAHDEAEEGGKKHKHHGKKYHESYEDENGEDGFGGKYEDSQKHKKLNYRKGYREKYHKDEAEKHDRFFSNADKSGEYEIYGKGHAKHSSNKHYRAKENNHKEKTDKKKYGKKSKGEKGHHDSDRKVHQSSGGKETHHNHHDSWGKKHKHKGGNKYQYNS</sequence>
<organism evidence="3 4">
    <name type="scientific">Acanthoscelides obtectus</name>
    <name type="common">Bean weevil</name>
    <name type="synonym">Bruchus obtectus</name>
    <dbReference type="NCBI Taxonomy" id="200917"/>
    <lineage>
        <taxon>Eukaryota</taxon>
        <taxon>Metazoa</taxon>
        <taxon>Ecdysozoa</taxon>
        <taxon>Arthropoda</taxon>
        <taxon>Hexapoda</taxon>
        <taxon>Insecta</taxon>
        <taxon>Pterygota</taxon>
        <taxon>Neoptera</taxon>
        <taxon>Endopterygota</taxon>
        <taxon>Coleoptera</taxon>
        <taxon>Polyphaga</taxon>
        <taxon>Cucujiformia</taxon>
        <taxon>Chrysomeloidea</taxon>
        <taxon>Chrysomelidae</taxon>
        <taxon>Bruchinae</taxon>
        <taxon>Bruchini</taxon>
        <taxon>Acanthoscelides</taxon>
    </lineage>
</organism>
<feature type="compositionally biased region" description="Basic residues" evidence="1">
    <location>
        <begin position="178"/>
        <end position="189"/>
    </location>
</feature>
<keyword evidence="4" id="KW-1185">Reference proteome</keyword>
<evidence type="ECO:0000313" key="3">
    <source>
        <dbReference type="EMBL" id="CAH1993940.1"/>
    </source>
</evidence>
<evidence type="ECO:0000256" key="2">
    <source>
        <dbReference type="SAM" id="SignalP"/>
    </source>
</evidence>
<feature type="compositionally biased region" description="Basic and acidic residues" evidence="1">
    <location>
        <begin position="146"/>
        <end position="176"/>
    </location>
</feature>
<feature type="chain" id="PRO_5040294079" evidence="2">
    <location>
        <begin position="23"/>
        <end position="254"/>
    </location>
</feature>
<reference evidence="3" key="1">
    <citation type="submission" date="2022-03" db="EMBL/GenBank/DDBJ databases">
        <authorList>
            <person name="Sayadi A."/>
        </authorList>
    </citation>
    <scope>NUCLEOTIDE SEQUENCE</scope>
</reference>
<evidence type="ECO:0000256" key="1">
    <source>
        <dbReference type="SAM" id="MobiDB-lite"/>
    </source>
</evidence>
<dbReference type="Pfam" id="PF16009">
    <property type="entry name" value="DUF4779"/>
    <property type="match status" value="1"/>
</dbReference>
<feature type="compositionally biased region" description="Basic and acidic residues" evidence="1">
    <location>
        <begin position="37"/>
        <end position="72"/>
    </location>
</feature>
<name>A0A9P0PPP0_ACAOB</name>
<dbReference type="InterPro" id="IPR031959">
    <property type="entry name" value="DUF4779"/>
</dbReference>